<evidence type="ECO:0000313" key="5">
    <source>
        <dbReference type="Proteomes" id="UP000287756"/>
    </source>
</evidence>
<organism evidence="4 5">
    <name type="scientific">Halobacillus litoralis</name>
    <dbReference type="NCBI Taxonomy" id="45668"/>
    <lineage>
        <taxon>Bacteria</taxon>
        <taxon>Bacillati</taxon>
        <taxon>Bacillota</taxon>
        <taxon>Bacilli</taxon>
        <taxon>Bacillales</taxon>
        <taxon>Bacillaceae</taxon>
        <taxon>Halobacillus</taxon>
    </lineage>
</organism>
<evidence type="ECO:0000256" key="2">
    <source>
        <dbReference type="RuleBase" id="RU003616"/>
    </source>
</evidence>
<dbReference type="InterPro" id="IPR008978">
    <property type="entry name" value="HSP20-like_chaperone"/>
</dbReference>
<dbReference type="PROSITE" id="PS01031">
    <property type="entry name" value="SHSP"/>
    <property type="match status" value="1"/>
</dbReference>
<name>A0A410MF32_9BACI</name>
<comment type="similarity">
    <text evidence="1 2">Belongs to the small heat shock protein (HSP20) family.</text>
</comment>
<dbReference type="Pfam" id="PF00011">
    <property type="entry name" value="HSP20"/>
    <property type="match status" value="1"/>
</dbReference>
<dbReference type="CDD" id="cd06464">
    <property type="entry name" value="ACD_sHsps-like"/>
    <property type="match status" value="1"/>
</dbReference>
<gene>
    <name evidence="4" type="ORF">HLI_14660</name>
</gene>
<dbReference type="AlphaFoldDB" id="A0A410MF32"/>
<dbReference type="InterPro" id="IPR002068">
    <property type="entry name" value="A-crystallin/Hsp20_dom"/>
</dbReference>
<accession>A0A410MF32</accession>
<dbReference type="SUPFAM" id="SSF49764">
    <property type="entry name" value="HSP20-like chaperones"/>
    <property type="match status" value="1"/>
</dbReference>
<dbReference type="Proteomes" id="UP000287756">
    <property type="component" value="Chromosome"/>
</dbReference>
<evidence type="ECO:0000256" key="1">
    <source>
        <dbReference type="PROSITE-ProRule" id="PRU00285"/>
    </source>
</evidence>
<dbReference type="EMBL" id="CP026118">
    <property type="protein sequence ID" value="QAS53344.1"/>
    <property type="molecule type" value="Genomic_DNA"/>
</dbReference>
<dbReference type="OrthoDB" id="1806521at2"/>
<sequence>MKKKSAKLDWEAFSENVEKVLGEDFWNDMHHVIPKRGPSYDFFETEEQAVIVIELPGLTKDHPLHLTQEGTQIIVQGEILYPYPVPQEKLLHNERLIGKFKRIIPIPFHFSFEDVITSYNEGLLVVTIYKQHKNNEIIVQLDPNNE</sequence>
<proteinExistence type="inferred from homology"/>
<feature type="domain" description="SHSP" evidence="3">
    <location>
        <begin position="31"/>
        <end position="144"/>
    </location>
</feature>
<reference evidence="4 5" key="1">
    <citation type="submission" date="2018-01" db="EMBL/GenBank/DDBJ databases">
        <title>The whole genome sequencing and assembly of Halobacillus litoralis ERB031 strain.</title>
        <authorList>
            <person name="Lee S.-J."/>
            <person name="Park M.-K."/>
            <person name="Kim J.-Y."/>
            <person name="Lee Y.-J."/>
            <person name="Yi H."/>
            <person name="Bahn Y.-S."/>
            <person name="Kim J.F."/>
            <person name="Lee D.-W."/>
        </authorList>
    </citation>
    <scope>NUCLEOTIDE SEQUENCE [LARGE SCALE GENOMIC DNA]</scope>
    <source>
        <strain evidence="4 5">ERB 031</strain>
    </source>
</reference>
<evidence type="ECO:0000313" key="4">
    <source>
        <dbReference type="EMBL" id="QAS53344.1"/>
    </source>
</evidence>
<dbReference type="Gene3D" id="2.60.40.790">
    <property type="match status" value="1"/>
</dbReference>
<protein>
    <submittedName>
        <fullName evidence="4">Hsp20/alpha crystallin family protein</fullName>
    </submittedName>
</protein>
<dbReference type="KEGG" id="hli:HLI_14660"/>
<dbReference type="RefSeq" id="WP_128525621.1">
    <property type="nucleotide sequence ID" value="NZ_CP026118.1"/>
</dbReference>
<evidence type="ECO:0000259" key="3">
    <source>
        <dbReference type="PROSITE" id="PS01031"/>
    </source>
</evidence>